<reference evidence="1 2" key="1">
    <citation type="submission" date="2019-05" db="EMBL/GenBank/DDBJ databases">
        <title>Another draft genome of Portunus trituberculatus and its Hox gene families provides insights of decapod evolution.</title>
        <authorList>
            <person name="Jeong J.-H."/>
            <person name="Song I."/>
            <person name="Kim S."/>
            <person name="Choi T."/>
            <person name="Kim D."/>
            <person name="Ryu S."/>
            <person name="Kim W."/>
        </authorList>
    </citation>
    <scope>NUCLEOTIDE SEQUENCE [LARGE SCALE GENOMIC DNA]</scope>
    <source>
        <tissue evidence="1">Muscle</tissue>
    </source>
</reference>
<evidence type="ECO:0000313" key="2">
    <source>
        <dbReference type="Proteomes" id="UP000324222"/>
    </source>
</evidence>
<evidence type="ECO:0000313" key="1">
    <source>
        <dbReference type="EMBL" id="MPC41646.1"/>
    </source>
</evidence>
<comment type="caution">
    <text evidence="1">The sequence shown here is derived from an EMBL/GenBank/DDBJ whole genome shotgun (WGS) entry which is preliminary data.</text>
</comment>
<keyword evidence="2" id="KW-1185">Reference proteome</keyword>
<proteinExistence type="predicted"/>
<dbReference type="EMBL" id="VSRR010005138">
    <property type="protein sequence ID" value="MPC41646.1"/>
    <property type="molecule type" value="Genomic_DNA"/>
</dbReference>
<name>A0A5B7F8P9_PORTR</name>
<sequence length="65" mass="7592">MYRATLSRLQLALSQSRVYLAVMSALRPQCLRHSCWTLELLALVRPNRLRPGRLPHIAHSKNQLW</sequence>
<organism evidence="1 2">
    <name type="scientific">Portunus trituberculatus</name>
    <name type="common">Swimming crab</name>
    <name type="synonym">Neptunus trituberculatus</name>
    <dbReference type="NCBI Taxonomy" id="210409"/>
    <lineage>
        <taxon>Eukaryota</taxon>
        <taxon>Metazoa</taxon>
        <taxon>Ecdysozoa</taxon>
        <taxon>Arthropoda</taxon>
        <taxon>Crustacea</taxon>
        <taxon>Multicrustacea</taxon>
        <taxon>Malacostraca</taxon>
        <taxon>Eumalacostraca</taxon>
        <taxon>Eucarida</taxon>
        <taxon>Decapoda</taxon>
        <taxon>Pleocyemata</taxon>
        <taxon>Brachyura</taxon>
        <taxon>Eubrachyura</taxon>
        <taxon>Portunoidea</taxon>
        <taxon>Portunidae</taxon>
        <taxon>Portuninae</taxon>
        <taxon>Portunus</taxon>
    </lineage>
</organism>
<protein>
    <submittedName>
        <fullName evidence="1">Uncharacterized protein</fullName>
    </submittedName>
</protein>
<gene>
    <name evidence="1" type="ORF">E2C01_035247</name>
</gene>
<accession>A0A5B7F8P9</accession>
<dbReference type="AlphaFoldDB" id="A0A5B7F8P9"/>
<dbReference type="Proteomes" id="UP000324222">
    <property type="component" value="Unassembled WGS sequence"/>
</dbReference>